<proteinExistence type="inferred from homology"/>
<reference evidence="5 7" key="1">
    <citation type="submission" date="2015-05" db="EMBL/GenBank/DDBJ databases">
        <title>Comparison of genome.</title>
        <authorList>
            <person name="Zheng Z."/>
            <person name="Sun M."/>
        </authorList>
    </citation>
    <scope>NUCLEOTIDE SEQUENCE [LARGE SCALE GENOMIC DNA]</scope>
    <source>
        <strain evidence="5 7">G25-74</strain>
    </source>
</reference>
<comment type="caution">
    <text evidence="4">The sequence shown here is derived from an EMBL/GenBank/DDBJ whole genome shotgun (WGS) entry which is preliminary data.</text>
</comment>
<gene>
    <name evidence="5" type="ORF">ABB05_04365</name>
    <name evidence="4" type="ORF">ACA29_01930</name>
</gene>
<dbReference type="CDD" id="cd05254">
    <property type="entry name" value="dTDP_HR_like_SDR_e"/>
    <property type="match status" value="1"/>
</dbReference>
<comment type="function">
    <text evidence="2">Catalyzes the reduction of dTDP-6-deoxy-L-lyxo-4-hexulose to yield dTDP-L-rhamnose.</text>
</comment>
<reference evidence="4 6" key="2">
    <citation type="submission" date="2015-06" db="EMBL/GenBank/DDBJ databases">
        <title>Genome sequencing project of Bacillus galactosidilyticus PL133.</title>
        <authorList>
            <person name="Gaiero J."/>
            <person name="Nicol R."/>
            <person name="Habash M."/>
        </authorList>
    </citation>
    <scope>NUCLEOTIDE SEQUENCE [LARGE SCALE GENOMIC DNA]</scope>
    <source>
        <strain evidence="4 6">PL133</strain>
    </source>
</reference>
<dbReference type="NCBIfam" id="TIGR01214">
    <property type="entry name" value="rmlD"/>
    <property type="match status" value="1"/>
</dbReference>
<dbReference type="Pfam" id="PF04321">
    <property type="entry name" value="RmlD_sub_bind"/>
    <property type="match status" value="1"/>
</dbReference>
<keyword evidence="7" id="KW-1185">Reference proteome</keyword>
<dbReference type="Gene3D" id="3.40.50.720">
    <property type="entry name" value="NAD(P)-binding Rossmann-like Domain"/>
    <property type="match status" value="1"/>
</dbReference>
<organism evidence="4 6">
    <name type="scientific">Lederbergia galactosidilytica</name>
    <dbReference type="NCBI Taxonomy" id="217031"/>
    <lineage>
        <taxon>Bacteria</taxon>
        <taxon>Bacillati</taxon>
        <taxon>Bacillota</taxon>
        <taxon>Bacilli</taxon>
        <taxon>Bacillales</taxon>
        <taxon>Bacillaceae</taxon>
        <taxon>Lederbergia</taxon>
    </lineage>
</organism>
<dbReference type="EMBL" id="LGPB01000020">
    <property type="protein sequence ID" value="KRG16960.1"/>
    <property type="molecule type" value="Genomic_DNA"/>
</dbReference>
<evidence type="ECO:0000313" key="5">
    <source>
        <dbReference type="EMBL" id="OAK74355.1"/>
    </source>
</evidence>
<evidence type="ECO:0000256" key="2">
    <source>
        <dbReference type="RuleBase" id="RU364082"/>
    </source>
</evidence>
<keyword evidence="2" id="KW-0521">NADP</keyword>
<evidence type="ECO:0000259" key="3">
    <source>
        <dbReference type="Pfam" id="PF04321"/>
    </source>
</evidence>
<dbReference type="UniPathway" id="UPA00124"/>
<dbReference type="SUPFAM" id="SSF51735">
    <property type="entry name" value="NAD(P)-binding Rossmann-fold domains"/>
    <property type="match status" value="1"/>
</dbReference>
<dbReference type="GO" id="GO:0019305">
    <property type="term" value="P:dTDP-rhamnose biosynthetic process"/>
    <property type="evidence" value="ECO:0007669"/>
    <property type="project" value="UniProtKB-UniPathway"/>
</dbReference>
<dbReference type="Proteomes" id="UP000053881">
    <property type="component" value="Unassembled WGS sequence"/>
</dbReference>
<keyword evidence="2" id="KW-0560">Oxidoreductase</keyword>
<dbReference type="EC" id="1.1.1.133" evidence="2"/>
<dbReference type="AlphaFoldDB" id="A0A0Q9Y806"/>
<dbReference type="EMBL" id="LDJR01000026">
    <property type="protein sequence ID" value="OAK74355.1"/>
    <property type="molecule type" value="Genomic_DNA"/>
</dbReference>
<dbReference type="GO" id="GO:0005829">
    <property type="term" value="C:cytosol"/>
    <property type="evidence" value="ECO:0007669"/>
    <property type="project" value="TreeGrafter"/>
</dbReference>
<comment type="similarity">
    <text evidence="1 2">Belongs to the dTDP-4-dehydrorhamnose reductase family.</text>
</comment>
<evidence type="ECO:0000313" key="4">
    <source>
        <dbReference type="EMBL" id="KRG16960.1"/>
    </source>
</evidence>
<dbReference type="Gene3D" id="3.90.25.10">
    <property type="entry name" value="UDP-galactose 4-epimerase, domain 1"/>
    <property type="match status" value="1"/>
</dbReference>
<dbReference type="PATRIC" id="fig|217031.4.peg.665"/>
<dbReference type="GO" id="GO:0008831">
    <property type="term" value="F:dTDP-4-dehydrorhamnose reductase activity"/>
    <property type="evidence" value="ECO:0007669"/>
    <property type="project" value="UniProtKB-EC"/>
</dbReference>
<dbReference type="InterPro" id="IPR005913">
    <property type="entry name" value="dTDP_dehydrorham_reduct"/>
</dbReference>
<dbReference type="STRING" id="217031.ABB05_04365"/>
<dbReference type="PANTHER" id="PTHR10491:SF4">
    <property type="entry name" value="METHIONINE ADENOSYLTRANSFERASE 2 SUBUNIT BETA"/>
    <property type="match status" value="1"/>
</dbReference>
<dbReference type="PANTHER" id="PTHR10491">
    <property type="entry name" value="DTDP-4-DEHYDRORHAMNOSE REDUCTASE"/>
    <property type="match status" value="1"/>
</dbReference>
<dbReference type="OrthoDB" id="9803892at2"/>
<dbReference type="RefSeq" id="WP_057993996.1">
    <property type="nucleotide sequence ID" value="NZ_LDJR01000026.1"/>
</dbReference>
<evidence type="ECO:0000256" key="1">
    <source>
        <dbReference type="ARBA" id="ARBA00010944"/>
    </source>
</evidence>
<evidence type="ECO:0000313" key="7">
    <source>
        <dbReference type="Proteomes" id="UP000077881"/>
    </source>
</evidence>
<dbReference type="Proteomes" id="UP000077881">
    <property type="component" value="Unassembled WGS sequence"/>
</dbReference>
<protein>
    <recommendedName>
        <fullName evidence="2">dTDP-4-dehydrorhamnose reductase</fullName>
        <ecNumber evidence="2">1.1.1.133</ecNumber>
    </recommendedName>
</protein>
<dbReference type="InterPro" id="IPR029903">
    <property type="entry name" value="RmlD-like-bd"/>
</dbReference>
<feature type="domain" description="RmlD-like substrate binding" evidence="3">
    <location>
        <begin position="1"/>
        <end position="278"/>
    </location>
</feature>
<dbReference type="FunFam" id="3.40.50.720:FF:000159">
    <property type="entry name" value="dTDP-4-dehydrorhamnose reductase"/>
    <property type="match status" value="1"/>
</dbReference>
<name>A0A0Q9Y806_9BACI</name>
<comment type="pathway">
    <text evidence="2">Carbohydrate biosynthesis; dTDP-L-rhamnose biosynthesis.</text>
</comment>
<sequence length="281" mass="31652">MKILITGATGQLGTDLVKLFSEDPSIKLFPYSRAELDITNETLTNEVIEKLRPNLVIHAAAYTAVDDCETNWKTAFEVNSFGTYYIAKASKNVGASMMYISTDFIFNGKKQEPYTISDAPDPLSIYGTSKLLGERFIQQVLQEFYILRTSWVYGETGNNFVKTMLRIAKKGQEFTVVNDQIGSPTYTKDLALAMKQLIGKKYGIYHISNTGSCSWFTFAQTILKLAGYQENLVKPISSKEYGVIAQRPAFSLLSKESIEDEGIYMRHWQAALEEFLNVQKS</sequence>
<evidence type="ECO:0000313" key="6">
    <source>
        <dbReference type="Proteomes" id="UP000053881"/>
    </source>
</evidence>
<dbReference type="InterPro" id="IPR036291">
    <property type="entry name" value="NAD(P)-bd_dom_sf"/>
</dbReference>
<accession>A0A0Q9Y806</accession>